<keyword evidence="2" id="KW-0472">Membrane</keyword>
<keyword evidence="2" id="KW-1133">Transmembrane helix</keyword>
<gene>
    <name evidence="4" type="ORF">FHU39_002974</name>
</gene>
<proteinExistence type="predicted"/>
<dbReference type="InterPro" id="IPR046542">
    <property type="entry name" value="DUF6801"/>
</dbReference>
<keyword evidence="5" id="KW-1185">Reference proteome</keyword>
<reference evidence="4 5" key="1">
    <citation type="submission" date="2020-08" db="EMBL/GenBank/DDBJ databases">
        <title>Sequencing the genomes of 1000 actinobacteria strains.</title>
        <authorList>
            <person name="Klenk H.-P."/>
        </authorList>
    </citation>
    <scope>NUCLEOTIDE SEQUENCE [LARGE SCALE GENOMIC DNA]</scope>
    <source>
        <strain evidence="4 5">DSM 105369</strain>
    </source>
</reference>
<name>A0A839NBE9_9MICO</name>
<dbReference type="RefSeq" id="WP_183321337.1">
    <property type="nucleotide sequence ID" value="NZ_JACHVQ010000002.1"/>
</dbReference>
<dbReference type="Proteomes" id="UP000559182">
    <property type="component" value="Unassembled WGS sequence"/>
</dbReference>
<dbReference type="Pfam" id="PF20611">
    <property type="entry name" value="DUF6801"/>
    <property type="match status" value="1"/>
</dbReference>
<evidence type="ECO:0000313" key="5">
    <source>
        <dbReference type="Proteomes" id="UP000559182"/>
    </source>
</evidence>
<dbReference type="EMBL" id="JACHVQ010000002">
    <property type="protein sequence ID" value="MBB2892956.1"/>
    <property type="molecule type" value="Genomic_DNA"/>
</dbReference>
<evidence type="ECO:0000313" key="4">
    <source>
        <dbReference type="EMBL" id="MBB2892956.1"/>
    </source>
</evidence>
<comment type="caution">
    <text evidence="4">The sequence shown here is derived from an EMBL/GenBank/DDBJ whole genome shotgun (WGS) entry which is preliminary data.</text>
</comment>
<feature type="compositionally biased region" description="Low complexity" evidence="1">
    <location>
        <begin position="204"/>
        <end position="240"/>
    </location>
</feature>
<evidence type="ECO:0000259" key="3">
    <source>
        <dbReference type="Pfam" id="PF20611"/>
    </source>
</evidence>
<organism evidence="4 5">
    <name type="scientific">Flexivirga oryzae</name>
    <dbReference type="NCBI Taxonomy" id="1794944"/>
    <lineage>
        <taxon>Bacteria</taxon>
        <taxon>Bacillati</taxon>
        <taxon>Actinomycetota</taxon>
        <taxon>Actinomycetes</taxon>
        <taxon>Micrococcales</taxon>
        <taxon>Dermacoccaceae</taxon>
        <taxon>Flexivirga</taxon>
    </lineage>
</organism>
<evidence type="ECO:0000256" key="2">
    <source>
        <dbReference type="SAM" id="Phobius"/>
    </source>
</evidence>
<protein>
    <recommendedName>
        <fullName evidence="3">DUF6801 domain-containing protein</fullName>
    </recommendedName>
</protein>
<dbReference type="AlphaFoldDB" id="A0A839NBE9"/>
<feature type="domain" description="DUF6801" evidence="3">
    <location>
        <begin position="49"/>
        <end position="199"/>
    </location>
</feature>
<evidence type="ECO:0000256" key="1">
    <source>
        <dbReference type="SAM" id="MobiDB-lite"/>
    </source>
</evidence>
<sequence length="285" mass="27592">MRGTTRSGTARGSRMLAAGGALGIATGLTIAGVALSGPAHAAPSAQLAYSCAVPAIGLTFSDPWTVTVDTDYPTTVAAGAAISTSHFDASITAGDDAAEQFRALGFASWSGSVKFSYAVSGDVASAGDRSATLTVPQTTLPATGPVVTDATGTAADEEAGDTAGTATVTAADLTASVTTDSGVPVDIECSLAAGQDATVASVQVTAASSTSTPPTSTPPTSTSSSTSTPPATTSTTSVTTGPPIITDGADSGGSNDVVFAGLGVAILGGGLLTAGARRRMRDARK</sequence>
<feature type="region of interest" description="Disordered" evidence="1">
    <location>
        <begin position="204"/>
        <end position="250"/>
    </location>
</feature>
<accession>A0A839NBE9</accession>
<feature type="transmembrane region" description="Helical" evidence="2">
    <location>
        <begin position="257"/>
        <end position="276"/>
    </location>
</feature>
<keyword evidence="2" id="KW-0812">Transmembrane</keyword>